<name>A0AC35GSP4_9BILA</name>
<accession>A0AC35GSP4</accession>
<reference evidence="2" key="1">
    <citation type="submission" date="2022-11" db="UniProtKB">
        <authorList>
            <consortium name="WormBaseParasite"/>
        </authorList>
    </citation>
    <scope>IDENTIFICATION</scope>
</reference>
<evidence type="ECO:0000313" key="2">
    <source>
        <dbReference type="WBParaSite" id="PS1159_v2.g8139.t1"/>
    </source>
</evidence>
<evidence type="ECO:0000313" key="1">
    <source>
        <dbReference type="Proteomes" id="UP000887580"/>
    </source>
</evidence>
<organism evidence="1 2">
    <name type="scientific">Panagrolaimus sp. PS1159</name>
    <dbReference type="NCBI Taxonomy" id="55785"/>
    <lineage>
        <taxon>Eukaryota</taxon>
        <taxon>Metazoa</taxon>
        <taxon>Ecdysozoa</taxon>
        <taxon>Nematoda</taxon>
        <taxon>Chromadorea</taxon>
        <taxon>Rhabditida</taxon>
        <taxon>Tylenchina</taxon>
        <taxon>Panagrolaimomorpha</taxon>
        <taxon>Panagrolaimoidea</taxon>
        <taxon>Panagrolaimidae</taxon>
        <taxon>Panagrolaimus</taxon>
    </lineage>
</organism>
<dbReference type="WBParaSite" id="PS1159_v2.g8139.t1">
    <property type="protein sequence ID" value="PS1159_v2.g8139.t1"/>
    <property type="gene ID" value="PS1159_v2.g8139"/>
</dbReference>
<sequence>MYSPNPKGLSYYTTDDEEEEEDEDEYYDRMYRGRYSYSPKPKVEVQKDKFKPKRNVFDMQLQRFELFKAQDVKTGHFDVIFEVDGKRIFANKFILSSSEPLTSMLSDRWCDKDAEAVKIEAYSYDNFYQFLCFLYSGQCHLSQENAVVLTDMSEFYGIATLKGFCDEWLSKRKEDINEKNVYEFIEIAHRYSLKEFLGTLERLYIRNLDVFLGDDLFLNVKKDIIELLLSLFSKNQEEEFFEAIYKWAEHQAIAKQVSEDGDVVASANDNLQEAIKAELTGILSHFDFRKMRLDFFVRFIDEGKGFIFSAPELYKILLSLKRSPNQEEAFFKALYQLAEKEALKKQEKSGEEIFDLSATIKAELAPFLSQVKFHQMSEKFLIEFFYEDKDFLFSAAELYKILLSLKRSPNQEEAFFKTLYQLAEKEALKKQEKSDEEIFDLSGAIKAELAPFLPQIKFYEMSEKFLIEFVVQVRNADKILTGTFKDNFNMFDRVQNGNAKVLHRAKTVQKFSKLKCKIPTTPSIVHKMKGAEWYLCLNTDGTVAVKFHKMIATTDYLIAELKSPNSDFNITLGIHTFLTVTRKKMF</sequence>
<proteinExistence type="predicted"/>
<dbReference type="Proteomes" id="UP000887580">
    <property type="component" value="Unplaced"/>
</dbReference>
<protein>
    <submittedName>
        <fullName evidence="2">BTB domain-containing protein</fullName>
    </submittedName>
</protein>